<evidence type="ECO:0000256" key="1">
    <source>
        <dbReference type="ARBA" id="ARBA00004609"/>
    </source>
</evidence>
<dbReference type="PANTHER" id="PTHR32077:SF65">
    <property type="entry name" value="FASCICLIN-LIKE ARABINOGALACTAN PROTEIN 11"/>
    <property type="match status" value="1"/>
</dbReference>
<name>A0AA35YFH8_LACSI</name>
<dbReference type="InterPro" id="IPR000782">
    <property type="entry name" value="FAS1_domain"/>
</dbReference>
<dbReference type="SUPFAM" id="SSF82153">
    <property type="entry name" value="FAS1 domain"/>
    <property type="match status" value="1"/>
</dbReference>
<comment type="similarity">
    <text evidence="2">Belongs to the fasciclin-like AGP family.</text>
</comment>
<feature type="chain" id="PRO_5041376404" description="FAS1 domain-containing protein" evidence="11">
    <location>
        <begin position="30"/>
        <end position="254"/>
    </location>
</feature>
<dbReference type="PANTHER" id="PTHR32077">
    <property type="entry name" value="FASCICLIN-LIKE ARABINOGALACTAN PROTEIN"/>
    <property type="match status" value="1"/>
</dbReference>
<evidence type="ECO:0000313" key="13">
    <source>
        <dbReference type="EMBL" id="CAI9272977.1"/>
    </source>
</evidence>
<evidence type="ECO:0000256" key="2">
    <source>
        <dbReference type="ARBA" id="ARBA00007843"/>
    </source>
</evidence>
<evidence type="ECO:0000256" key="8">
    <source>
        <dbReference type="ARBA" id="ARBA00023180"/>
    </source>
</evidence>
<feature type="domain" description="FAS1" evidence="12">
    <location>
        <begin position="40"/>
        <end position="184"/>
    </location>
</feature>
<evidence type="ECO:0000256" key="10">
    <source>
        <dbReference type="SAM" id="MobiDB-lite"/>
    </source>
</evidence>
<comment type="function">
    <text evidence="9">May be a cell surface adhesion protein.</text>
</comment>
<dbReference type="GO" id="GO:0005886">
    <property type="term" value="C:plasma membrane"/>
    <property type="evidence" value="ECO:0007669"/>
    <property type="project" value="UniProtKB-SubCell"/>
</dbReference>
<protein>
    <recommendedName>
        <fullName evidence="12">FAS1 domain-containing protein</fullName>
    </recommendedName>
</protein>
<reference evidence="13" key="1">
    <citation type="submission" date="2023-04" db="EMBL/GenBank/DDBJ databases">
        <authorList>
            <person name="Vijverberg K."/>
            <person name="Xiong W."/>
            <person name="Schranz E."/>
        </authorList>
    </citation>
    <scope>NUCLEOTIDE SEQUENCE</scope>
</reference>
<keyword evidence="8" id="KW-0325">Glycoprotein</keyword>
<accession>A0AA35YFH8</accession>
<keyword evidence="5 11" id="KW-0732">Signal</keyword>
<keyword evidence="6" id="KW-0654">Proteoglycan</keyword>
<evidence type="ECO:0000256" key="11">
    <source>
        <dbReference type="SAM" id="SignalP"/>
    </source>
</evidence>
<dbReference type="SMART" id="SM00554">
    <property type="entry name" value="FAS1"/>
    <property type="match status" value="1"/>
</dbReference>
<evidence type="ECO:0000256" key="9">
    <source>
        <dbReference type="ARBA" id="ARBA00024686"/>
    </source>
</evidence>
<keyword evidence="7" id="KW-0472">Membrane</keyword>
<dbReference type="Gene3D" id="2.30.180.10">
    <property type="entry name" value="FAS1 domain"/>
    <property type="match status" value="1"/>
</dbReference>
<dbReference type="Proteomes" id="UP001177003">
    <property type="component" value="Chromosome 2"/>
</dbReference>
<dbReference type="GO" id="GO:0009834">
    <property type="term" value="P:plant-type secondary cell wall biogenesis"/>
    <property type="evidence" value="ECO:0007669"/>
    <property type="project" value="TreeGrafter"/>
</dbReference>
<feature type="signal peptide" evidence="11">
    <location>
        <begin position="1"/>
        <end position="29"/>
    </location>
</feature>
<dbReference type="Pfam" id="PF02469">
    <property type="entry name" value="Fasciclin"/>
    <property type="match status" value="1"/>
</dbReference>
<evidence type="ECO:0000256" key="4">
    <source>
        <dbReference type="ARBA" id="ARBA00022622"/>
    </source>
</evidence>
<gene>
    <name evidence="13" type="ORF">LSALG_LOCUS13151</name>
</gene>
<evidence type="ECO:0000313" key="14">
    <source>
        <dbReference type="Proteomes" id="UP001177003"/>
    </source>
</evidence>
<evidence type="ECO:0000259" key="12">
    <source>
        <dbReference type="PROSITE" id="PS50213"/>
    </source>
</evidence>
<evidence type="ECO:0000256" key="7">
    <source>
        <dbReference type="ARBA" id="ARBA00023136"/>
    </source>
</evidence>
<dbReference type="GO" id="GO:0098552">
    <property type="term" value="C:side of membrane"/>
    <property type="evidence" value="ECO:0007669"/>
    <property type="project" value="UniProtKB-KW"/>
</dbReference>
<dbReference type="InterPro" id="IPR036378">
    <property type="entry name" value="FAS1_dom_sf"/>
</dbReference>
<keyword evidence="4" id="KW-0449">Lipoprotein</keyword>
<dbReference type="AlphaFoldDB" id="A0AA35YFH8"/>
<proteinExistence type="inferred from homology"/>
<comment type="subcellular location">
    <subcellularLocation>
        <location evidence="1">Cell membrane</location>
        <topology evidence="1">Lipid-anchor</topology>
        <topology evidence="1">GPI-anchor</topology>
    </subcellularLocation>
</comment>
<feature type="region of interest" description="Disordered" evidence="10">
    <location>
        <begin position="194"/>
        <end position="226"/>
    </location>
</feature>
<evidence type="ECO:0000256" key="5">
    <source>
        <dbReference type="ARBA" id="ARBA00022729"/>
    </source>
</evidence>
<keyword evidence="3" id="KW-1003">Cell membrane</keyword>
<organism evidence="13 14">
    <name type="scientific">Lactuca saligna</name>
    <name type="common">Willowleaf lettuce</name>
    <dbReference type="NCBI Taxonomy" id="75948"/>
    <lineage>
        <taxon>Eukaryota</taxon>
        <taxon>Viridiplantae</taxon>
        <taxon>Streptophyta</taxon>
        <taxon>Embryophyta</taxon>
        <taxon>Tracheophyta</taxon>
        <taxon>Spermatophyta</taxon>
        <taxon>Magnoliopsida</taxon>
        <taxon>eudicotyledons</taxon>
        <taxon>Gunneridae</taxon>
        <taxon>Pentapetalae</taxon>
        <taxon>asterids</taxon>
        <taxon>campanulids</taxon>
        <taxon>Asterales</taxon>
        <taxon>Asteraceae</taxon>
        <taxon>Cichorioideae</taxon>
        <taxon>Cichorieae</taxon>
        <taxon>Lactucinae</taxon>
        <taxon>Lactuca</taxon>
    </lineage>
</organism>
<evidence type="ECO:0000256" key="6">
    <source>
        <dbReference type="ARBA" id="ARBA00022974"/>
    </source>
</evidence>
<sequence>MTSHFQYSFQFLLLISITLLFTTITTTIAQSAPPPGPPGPTNITKILEKASQFTTLIRLFAITKVGDQINTQLNNSKQGMTVFAPTDNAFSSLSVGTLNSLSDQQKDELVQFHVIPTFISTSQFQTLSNPLRTQAGDSTSYNFPLNITTSGNQVNLTTGVVNATVANAIYTDGSLAVYQVDKVLLPMSLFGPQPPAAAPAPEPLKDKKKKSGDEDTTATGDGKASANSVGRIGLRRDLHGLTRGSIAIIIMFYL</sequence>
<dbReference type="EMBL" id="OX465078">
    <property type="protein sequence ID" value="CAI9272977.1"/>
    <property type="molecule type" value="Genomic_DNA"/>
</dbReference>
<keyword evidence="4" id="KW-0336">GPI-anchor</keyword>
<keyword evidence="14" id="KW-1185">Reference proteome</keyword>
<dbReference type="FunFam" id="2.30.180.10:FF:000006">
    <property type="entry name" value="Fasciclin-like arabinogalactan protein 11"/>
    <property type="match status" value="1"/>
</dbReference>
<dbReference type="PROSITE" id="PS50213">
    <property type="entry name" value="FAS1"/>
    <property type="match status" value="1"/>
</dbReference>
<dbReference type="InterPro" id="IPR045003">
    <property type="entry name" value="FLA_A"/>
</dbReference>
<evidence type="ECO:0000256" key="3">
    <source>
        <dbReference type="ARBA" id="ARBA00022475"/>
    </source>
</evidence>